<dbReference type="PANTHER" id="PTHR22683:SF41">
    <property type="entry name" value="DNA TRANSLOCASE FTSK"/>
    <property type="match status" value="1"/>
</dbReference>
<dbReference type="InterPro" id="IPR036388">
    <property type="entry name" value="WH-like_DNA-bd_sf"/>
</dbReference>
<reference evidence="6 7" key="1">
    <citation type="submission" date="2018-01" db="EMBL/GenBank/DDBJ databases">
        <title>The complete genome sequence of Chromatium okenii LaCa, a purple sulfur bacterium with a turbulent life.</title>
        <authorList>
            <person name="Luedin S.M."/>
            <person name="Liechti N."/>
            <person name="Storelli N."/>
            <person name="Danza F."/>
            <person name="Wittwer M."/>
            <person name="Pothier J.F."/>
            <person name="Tonolla M.A."/>
        </authorList>
    </citation>
    <scope>NUCLEOTIDE SEQUENCE [LARGE SCALE GENOMIC DNA]</scope>
    <source>
        <strain evidence="6 7">LaCa</strain>
    </source>
</reference>
<dbReference type="Pfam" id="PF09397">
    <property type="entry name" value="FtsK_gamma"/>
    <property type="match status" value="1"/>
</dbReference>
<dbReference type="PANTHER" id="PTHR22683">
    <property type="entry name" value="SPORULATION PROTEIN RELATED"/>
    <property type="match status" value="1"/>
</dbReference>
<keyword evidence="3 4" id="KW-0067">ATP-binding</keyword>
<dbReference type="AlphaFoldDB" id="A0A2S7XSX8"/>
<dbReference type="SUPFAM" id="SSF46785">
    <property type="entry name" value="Winged helix' DNA-binding domain"/>
    <property type="match status" value="1"/>
</dbReference>
<dbReference type="SUPFAM" id="SSF52540">
    <property type="entry name" value="P-loop containing nucleoside triphosphate hydrolases"/>
    <property type="match status" value="1"/>
</dbReference>
<gene>
    <name evidence="6" type="ORF">CXB77_07095</name>
</gene>
<evidence type="ECO:0000256" key="2">
    <source>
        <dbReference type="ARBA" id="ARBA00022741"/>
    </source>
</evidence>
<protein>
    <recommendedName>
        <fullName evidence="1">DNA translocase FtsK</fullName>
    </recommendedName>
</protein>
<dbReference type="Gene3D" id="3.40.50.300">
    <property type="entry name" value="P-loop containing nucleotide triphosphate hydrolases"/>
    <property type="match status" value="1"/>
</dbReference>
<dbReference type="PROSITE" id="PS50901">
    <property type="entry name" value="FTSK"/>
    <property type="match status" value="1"/>
</dbReference>
<proteinExistence type="predicted"/>
<dbReference type="GO" id="GO:0003677">
    <property type="term" value="F:DNA binding"/>
    <property type="evidence" value="ECO:0007669"/>
    <property type="project" value="InterPro"/>
</dbReference>
<accession>A0A2S7XSX8</accession>
<evidence type="ECO:0000256" key="4">
    <source>
        <dbReference type="PROSITE-ProRule" id="PRU00289"/>
    </source>
</evidence>
<keyword evidence="2 4" id="KW-0547">Nucleotide-binding</keyword>
<dbReference type="InterPro" id="IPR050206">
    <property type="entry name" value="FtsK/SpoIIIE/SftA"/>
</dbReference>
<dbReference type="InterPro" id="IPR027417">
    <property type="entry name" value="P-loop_NTPase"/>
</dbReference>
<dbReference type="EMBL" id="PPGH01000034">
    <property type="protein sequence ID" value="PQJ96578.1"/>
    <property type="molecule type" value="Genomic_DNA"/>
</dbReference>
<dbReference type="Proteomes" id="UP000239936">
    <property type="component" value="Unassembled WGS sequence"/>
</dbReference>
<dbReference type="InterPro" id="IPR036390">
    <property type="entry name" value="WH_DNA-bd_sf"/>
</dbReference>
<comment type="caution">
    <text evidence="4">Lacks conserved residue(s) required for the propagation of feature annotation.</text>
</comment>
<name>A0A2S7XSX8_9GAMM</name>
<dbReference type="SMART" id="SM00843">
    <property type="entry name" value="Ftsk_gamma"/>
    <property type="match status" value="1"/>
</dbReference>
<evidence type="ECO:0000256" key="1">
    <source>
        <dbReference type="ARBA" id="ARBA00020887"/>
    </source>
</evidence>
<evidence type="ECO:0000313" key="7">
    <source>
        <dbReference type="Proteomes" id="UP000239936"/>
    </source>
</evidence>
<keyword evidence="7" id="KW-1185">Reference proteome</keyword>
<dbReference type="InterPro" id="IPR018541">
    <property type="entry name" value="Ftsk_gamma"/>
</dbReference>
<evidence type="ECO:0000259" key="5">
    <source>
        <dbReference type="PROSITE" id="PS50901"/>
    </source>
</evidence>
<dbReference type="GO" id="GO:0005524">
    <property type="term" value="F:ATP binding"/>
    <property type="evidence" value="ECO:0007669"/>
    <property type="project" value="UniProtKB-UniRule"/>
</dbReference>
<dbReference type="Pfam" id="PF01580">
    <property type="entry name" value="FtsK_SpoIIIE"/>
    <property type="match status" value="1"/>
</dbReference>
<sequence length="290" mass="31922">MPHLLAPVITDPQQAARALRWCVDEMERRYRLMIKLGVRNISGYNQHLAEARAAGAMILDPTVPSSDAPPLQRLPYIVVVIAEVVDLIEATAQTAAVLAHLAQKARAAGIHFILATAQPASTALTDELKANLPTRIALQLASRTDSRLIIEQGGAEHLLGLGDMLYLPQTSNVPQRVHGALVTEDEVIRVVDFLQQQLGSWQDQEPLALSLLRAAAEKREDELDPLFDDAVVYVRTAGRASQPSLQRQFKISYQRAIRIISTMEQRGIIGPADNNARHRVLTPSSIQDHP</sequence>
<feature type="domain" description="FtsK" evidence="5">
    <location>
        <begin position="1"/>
        <end position="147"/>
    </location>
</feature>
<dbReference type="Gene3D" id="1.10.10.10">
    <property type="entry name" value="Winged helix-like DNA-binding domain superfamily/Winged helix DNA-binding domain"/>
    <property type="match status" value="1"/>
</dbReference>
<organism evidence="6 7">
    <name type="scientific">Chromatium okenii</name>
    <dbReference type="NCBI Taxonomy" id="61644"/>
    <lineage>
        <taxon>Bacteria</taxon>
        <taxon>Pseudomonadati</taxon>
        <taxon>Pseudomonadota</taxon>
        <taxon>Gammaproteobacteria</taxon>
        <taxon>Chromatiales</taxon>
        <taxon>Chromatiaceae</taxon>
        <taxon>Chromatium</taxon>
    </lineage>
</organism>
<evidence type="ECO:0000313" key="6">
    <source>
        <dbReference type="EMBL" id="PQJ96578.1"/>
    </source>
</evidence>
<evidence type="ECO:0000256" key="3">
    <source>
        <dbReference type="ARBA" id="ARBA00022840"/>
    </source>
</evidence>
<dbReference type="InterPro" id="IPR002543">
    <property type="entry name" value="FtsK_dom"/>
</dbReference>
<comment type="caution">
    <text evidence="6">The sequence shown here is derived from an EMBL/GenBank/DDBJ whole genome shotgun (WGS) entry which is preliminary data.</text>
</comment>